<reference evidence="4 5" key="1">
    <citation type="submission" date="2020-12" db="EMBL/GenBank/DDBJ databases">
        <title>FDA dAtabase for Regulatory Grade micrObial Sequences (FDA-ARGOS): Supporting development and validation of Infectious Disease Dx tests.</title>
        <authorList>
            <person name="Sproer C."/>
            <person name="Gronow S."/>
            <person name="Severitt S."/>
            <person name="Schroder I."/>
            <person name="Tallon L."/>
            <person name="Sadzewicz L."/>
            <person name="Zhao X."/>
            <person name="Boylan J."/>
            <person name="Ott S."/>
            <person name="Bowen H."/>
            <person name="Vavikolanu K."/>
            <person name="Mehta A."/>
            <person name="Aluvathingal J."/>
            <person name="Nadendla S."/>
            <person name="Lowell S."/>
            <person name="Myers T."/>
            <person name="Yan Y."/>
            <person name="Sichtig H."/>
        </authorList>
    </citation>
    <scope>NUCLEOTIDE SEQUENCE [LARGE SCALE GENOMIC DNA]</scope>
    <source>
        <strain evidence="4 5">FDAARGOS_990</strain>
    </source>
</reference>
<evidence type="ECO:0000313" key="5">
    <source>
        <dbReference type="Proteomes" id="UP000595374"/>
    </source>
</evidence>
<evidence type="ECO:0000256" key="2">
    <source>
        <dbReference type="SAM" id="Phobius"/>
    </source>
</evidence>
<name>A0A7T3ZZW7_9MICO</name>
<sequence length="477" mass="49824">MSLSTTAPITEDRPFTRDRVLDLVRLGCLIVVVVLHTMMSGVELGTDGAIVPTVALSGTTGFALASWAFQIMPLFFVIGGFAALQQWRRTAARGGTWSGYLRVRVRRLVAPVFVLVLGAGSGLALASESGAPGDLLAEASLRIGQPLWFLAVYVGLTALVPVMARFHERAPRRTLVGLAGAVAMVDVLAGVTGLTGLGYLNLLFVWPLIQQLGFVYDDLRRRTVAPTGLVAIAAMALGALVLLVSGGAYSPNMLVNLNPPTGALVLLGVVQLCLLRLVHDRFAAALERVPAWDRVIAWGNANGMHVYLWHMSVIIVLIGLLGAVAGALTGTGTGAGAWMGSAVLPDVESPWWWLTRVPWVLIVGGLSAGLAAGIAKISLPSPARLERLGRGLESALGLRLSERVRAMSAIGCAIAGIGIALLVGLAPFVWTLLSAGLLSAGLVLAAGLGRPAADVAPDPDRTPAADVSLRRASRAPR</sequence>
<evidence type="ECO:0000313" key="4">
    <source>
        <dbReference type="EMBL" id="QQB14760.1"/>
    </source>
</evidence>
<feature type="transmembrane region" description="Helical" evidence="2">
    <location>
        <begin position="359"/>
        <end position="379"/>
    </location>
</feature>
<evidence type="ECO:0000256" key="1">
    <source>
        <dbReference type="SAM" id="MobiDB-lite"/>
    </source>
</evidence>
<protein>
    <submittedName>
        <fullName evidence="4">Acyltransferase</fullName>
    </submittedName>
</protein>
<feature type="transmembrane region" description="Helical" evidence="2">
    <location>
        <begin position="404"/>
        <end position="422"/>
    </location>
</feature>
<proteinExistence type="predicted"/>
<feature type="transmembrane region" description="Helical" evidence="2">
    <location>
        <begin position="313"/>
        <end position="339"/>
    </location>
</feature>
<organism evidence="4 5">
    <name type="scientific">Brevibacterium casei</name>
    <dbReference type="NCBI Taxonomy" id="33889"/>
    <lineage>
        <taxon>Bacteria</taxon>
        <taxon>Bacillati</taxon>
        <taxon>Actinomycetota</taxon>
        <taxon>Actinomycetes</taxon>
        <taxon>Micrococcales</taxon>
        <taxon>Brevibacteriaceae</taxon>
        <taxon>Brevibacterium</taxon>
    </lineage>
</organism>
<dbReference type="RefSeq" id="WP_198499812.1">
    <property type="nucleotide sequence ID" value="NZ_CP065989.1"/>
</dbReference>
<keyword evidence="2" id="KW-0812">Transmembrane</keyword>
<feature type="transmembrane region" description="Helical" evidence="2">
    <location>
        <begin position="23"/>
        <end position="42"/>
    </location>
</feature>
<feature type="transmembrane region" description="Helical" evidence="2">
    <location>
        <begin position="105"/>
        <end position="126"/>
    </location>
</feature>
<gene>
    <name evidence="4" type="ORF">I6H47_01900</name>
</gene>
<accession>A0A7T3ZZW7</accession>
<dbReference type="EMBL" id="CP065989">
    <property type="protein sequence ID" value="QQB14760.1"/>
    <property type="molecule type" value="Genomic_DNA"/>
</dbReference>
<dbReference type="AlphaFoldDB" id="A0A7T3ZZW7"/>
<dbReference type="Proteomes" id="UP000595374">
    <property type="component" value="Chromosome"/>
</dbReference>
<feature type="transmembrane region" description="Helical" evidence="2">
    <location>
        <begin position="62"/>
        <end position="84"/>
    </location>
</feature>
<keyword evidence="4" id="KW-0808">Transferase</keyword>
<evidence type="ECO:0000259" key="3">
    <source>
        <dbReference type="Pfam" id="PF01757"/>
    </source>
</evidence>
<dbReference type="GO" id="GO:0016747">
    <property type="term" value="F:acyltransferase activity, transferring groups other than amino-acyl groups"/>
    <property type="evidence" value="ECO:0007669"/>
    <property type="project" value="InterPro"/>
</dbReference>
<feature type="region of interest" description="Disordered" evidence="1">
    <location>
        <begin position="455"/>
        <end position="477"/>
    </location>
</feature>
<keyword evidence="4" id="KW-0012">Acyltransferase</keyword>
<dbReference type="Pfam" id="PF01757">
    <property type="entry name" value="Acyl_transf_3"/>
    <property type="match status" value="1"/>
</dbReference>
<feature type="transmembrane region" description="Helical" evidence="2">
    <location>
        <begin position="146"/>
        <end position="163"/>
    </location>
</feature>
<dbReference type="InterPro" id="IPR002656">
    <property type="entry name" value="Acyl_transf_3_dom"/>
</dbReference>
<keyword evidence="2" id="KW-0472">Membrane</keyword>
<keyword evidence="2" id="KW-1133">Transmembrane helix</keyword>
<feature type="transmembrane region" description="Helical" evidence="2">
    <location>
        <begin position="228"/>
        <end position="249"/>
    </location>
</feature>
<feature type="domain" description="Acyltransferase 3" evidence="3">
    <location>
        <begin position="21"/>
        <end position="349"/>
    </location>
</feature>